<reference evidence="1" key="2">
    <citation type="submission" date="2023-01" db="EMBL/GenBank/DDBJ databases">
        <authorList>
            <person name="Petersen C."/>
        </authorList>
    </citation>
    <scope>NUCLEOTIDE SEQUENCE</scope>
    <source>
        <strain evidence="1">IBT 17514</strain>
    </source>
</reference>
<evidence type="ECO:0000313" key="2">
    <source>
        <dbReference type="Proteomes" id="UP001215712"/>
    </source>
</evidence>
<organism evidence="1 2">
    <name type="scientific">Penicillium malachiteum</name>
    <dbReference type="NCBI Taxonomy" id="1324776"/>
    <lineage>
        <taxon>Eukaryota</taxon>
        <taxon>Fungi</taxon>
        <taxon>Dikarya</taxon>
        <taxon>Ascomycota</taxon>
        <taxon>Pezizomycotina</taxon>
        <taxon>Eurotiomycetes</taxon>
        <taxon>Eurotiomycetidae</taxon>
        <taxon>Eurotiales</taxon>
        <taxon>Aspergillaceae</taxon>
        <taxon>Penicillium</taxon>
    </lineage>
</organism>
<evidence type="ECO:0000313" key="1">
    <source>
        <dbReference type="EMBL" id="KAJ5709921.1"/>
    </source>
</evidence>
<sequence>MAAVTPLIFEQNSIYIALLDRGDSYLFHWELYLATSTTEGVIFHATDDAKPGVWEYKRAPTNEMPELRRLVLALKIGSVEPALHNALSDRLATVPMTRFSQRFGEQLSCRVWLNEALFVLDDEGYVNLGKGPAEFEEEAKYLGMMNKSKNQRKVMRSRMCMS</sequence>
<dbReference type="EMBL" id="JAQJAN010000017">
    <property type="protein sequence ID" value="KAJ5709921.1"/>
    <property type="molecule type" value="Genomic_DNA"/>
</dbReference>
<keyword evidence="2" id="KW-1185">Reference proteome</keyword>
<dbReference type="InterPro" id="IPR046670">
    <property type="entry name" value="DUF6540"/>
</dbReference>
<accession>A0AAD6HEC0</accession>
<proteinExistence type="predicted"/>
<dbReference type="Pfam" id="PF20174">
    <property type="entry name" value="DUF6540"/>
    <property type="match status" value="1"/>
</dbReference>
<dbReference type="Proteomes" id="UP001215712">
    <property type="component" value="Unassembled WGS sequence"/>
</dbReference>
<protein>
    <submittedName>
        <fullName evidence="1">Uncharacterized protein</fullName>
    </submittedName>
</protein>
<name>A0AAD6HEC0_9EURO</name>
<dbReference type="AlphaFoldDB" id="A0AAD6HEC0"/>
<reference evidence="1" key="1">
    <citation type="journal article" date="2023" name="IMA Fungus">
        <title>Comparative genomic study of the Penicillium genus elucidates a diverse pangenome and 15 lateral gene transfer events.</title>
        <authorList>
            <person name="Petersen C."/>
            <person name="Sorensen T."/>
            <person name="Nielsen M.R."/>
            <person name="Sondergaard T.E."/>
            <person name="Sorensen J.L."/>
            <person name="Fitzpatrick D.A."/>
            <person name="Frisvad J.C."/>
            <person name="Nielsen K.L."/>
        </authorList>
    </citation>
    <scope>NUCLEOTIDE SEQUENCE</scope>
    <source>
        <strain evidence="1">IBT 17514</strain>
    </source>
</reference>
<gene>
    <name evidence="1" type="ORF">N7493_009513</name>
</gene>
<comment type="caution">
    <text evidence="1">The sequence shown here is derived from an EMBL/GenBank/DDBJ whole genome shotgun (WGS) entry which is preliminary data.</text>
</comment>